<dbReference type="Proteomes" id="UP000615760">
    <property type="component" value="Unassembled WGS sequence"/>
</dbReference>
<dbReference type="RefSeq" id="WP_229665943.1">
    <property type="nucleotide sequence ID" value="NZ_BMJE01000006.1"/>
</dbReference>
<accession>A0ABQ1K451</accession>
<sequence>MTRLKTKKITVNFLQRKSADFFRGKRAIVKSTLFNGRGETLAEGTIVFIRGKNHDLPTSCLDIKHDETKIKMDCVFCENLELIENPEEIEVNNPEILQ</sequence>
<reference evidence="2" key="1">
    <citation type="journal article" date="2019" name="Int. J. Syst. Evol. Microbiol.">
        <title>The Global Catalogue of Microorganisms (GCM) 10K type strain sequencing project: providing services to taxonomists for standard genome sequencing and annotation.</title>
        <authorList>
            <consortium name="The Broad Institute Genomics Platform"/>
            <consortium name="The Broad Institute Genome Sequencing Center for Infectious Disease"/>
            <person name="Wu L."/>
            <person name="Ma J."/>
        </authorList>
    </citation>
    <scope>NUCLEOTIDE SEQUENCE [LARGE SCALE GENOMIC DNA]</scope>
    <source>
        <strain evidence="2">CGMCC 1.15461</strain>
    </source>
</reference>
<evidence type="ECO:0000313" key="2">
    <source>
        <dbReference type="Proteomes" id="UP000615760"/>
    </source>
</evidence>
<comment type="caution">
    <text evidence="1">The sequence shown here is derived from an EMBL/GenBank/DDBJ whole genome shotgun (WGS) entry which is preliminary data.</text>
</comment>
<organism evidence="1 2">
    <name type="scientific">Flavobacterium suaedae</name>
    <dbReference type="NCBI Taxonomy" id="1767027"/>
    <lineage>
        <taxon>Bacteria</taxon>
        <taxon>Pseudomonadati</taxon>
        <taxon>Bacteroidota</taxon>
        <taxon>Flavobacteriia</taxon>
        <taxon>Flavobacteriales</taxon>
        <taxon>Flavobacteriaceae</taxon>
        <taxon>Flavobacterium</taxon>
    </lineage>
</organism>
<dbReference type="EMBL" id="BMJE01000006">
    <property type="protein sequence ID" value="GGB82712.1"/>
    <property type="molecule type" value="Genomic_DNA"/>
</dbReference>
<protein>
    <submittedName>
        <fullName evidence="1">Uncharacterized protein</fullName>
    </submittedName>
</protein>
<evidence type="ECO:0000313" key="1">
    <source>
        <dbReference type="EMBL" id="GGB82712.1"/>
    </source>
</evidence>
<keyword evidence="2" id="KW-1185">Reference proteome</keyword>
<name>A0ABQ1K451_9FLAO</name>
<proteinExistence type="predicted"/>
<gene>
    <name evidence="1" type="ORF">GCM10007424_23430</name>
</gene>